<keyword evidence="7" id="KW-1185">Reference proteome</keyword>
<dbReference type="InParanoid" id="G0QN49"/>
<reference evidence="6 7" key="1">
    <citation type="submission" date="2011-07" db="EMBL/GenBank/DDBJ databases">
        <authorList>
            <person name="Coyne R."/>
            <person name="Brami D."/>
            <person name="Johnson J."/>
            <person name="Hostetler J."/>
            <person name="Hannick L."/>
            <person name="Clark T."/>
            <person name="Cassidy-Hanley D."/>
            <person name="Inman J."/>
        </authorList>
    </citation>
    <scope>NUCLEOTIDE SEQUENCE [LARGE SCALE GENOMIC DNA]</scope>
    <source>
        <strain evidence="6 7">G5</strain>
    </source>
</reference>
<evidence type="ECO:0008006" key="8">
    <source>
        <dbReference type="Google" id="ProtNLM"/>
    </source>
</evidence>
<evidence type="ECO:0000256" key="2">
    <source>
        <dbReference type="ARBA" id="ARBA00022692"/>
    </source>
</evidence>
<dbReference type="OrthoDB" id="287304at2759"/>
<dbReference type="OMA" id="NGENDYY"/>
<proteinExistence type="predicted"/>
<feature type="transmembrane region" description="Helical" evidence="5">
    <location>
        <begin position="268"/>
        <end position="290"/>
    </location>
</feature>
<evidence type="ECO:0000256" key="1">
    <source>
        <dbReference type="ARBA" id="ARBA00004141"/>
    </source>
</evidence>
<evidence type="ECO:0000256" key="3">
    <source>
        <dbReference type="ARBA" id="ARBA00022989"/>
    </source>
</evidence>
<dbReference type="InterPro" id="IPR018499">
    <property type="entry name" value="Tetraspanin/Peripherin"/>
</dbReference>
<dbReference type="GeneID" id="14909533"/>
<dbReference type="GO" id="GO:0016020">
    <property type="term" value="C:membrane"/>
    <property type="evidence" value="ECO:0007669"/>
    <property type="project" value="UniProtKB-SubCell"/>
</dbReference>
<evidence type="ECO:0000256" key="4">
    <source>
        <dbReference type="ARBA" id="ARBA00023136"/>
    </source>
</evidence>
<name>G0QN49_ICHMU</name>
<comment type="subcellular location">
    <subcellularLocation>
        <location evidence="1">Membrane</location>
        <topology evidence="1">Multi-pass membrane protein</topology>
    </subcellularLocation>
</comment>
<dbReference type="Proteomes" id="UP000008983">
    <property type="component" value="Unassembled WGS sequence"/>
</dbReference>
<dbReference type="RefSeq" id="XP_004037337.1">
    <property type="nucleotide sequence ID" value="XM_004037289.1"/>
</dbReference>
<sequence>MNIYKYNYYYLQKGQIYKIYLKCLVVKNYQELLQFFQYKKLNYSWFNNLFYFNYKNEYKTLFEYIHQSLQQYIMYIISVLGGLFISQSLFGLSGVYFRSKCCIFLSRIFSFLISILFIALGITLIYLNKNQYQQFKDANCEQNQNNDFEWLYNSNEAYKQAQIKLFCQDLCQCYIKNPQIYENDLNFSQTDSSLPYQVQQCQLYNQIIPEQYRYYDKLANFIETYFKCSGICDNIPYYIFSDINNSPPQYNQGCKKRIQDFLDKISTFVYLSSLILGGIYFLLIMLMFYIKQVEQKKEKYNKLID</sequence>
<keyword evidence="4 5" id="KW-0472">Membrane</keyword>
<dbReference type="AlphaFoldDB" id="G0QN49"/>
<evidence type="ECO:0000313" key="7">
    <source>
        <dbReference type="Proteomes" id="UP000008983"/>
    </source>
</evidence>
<evidence type="ECO:0000313" key="6">
    <source>
        <dbReference type="EMBL" id="EGR33351.1"/>
    </source>
</evidence>
<feature type="transmembrane region" description="Helical" evidence="5">
    <location>
        <begin position="108"/>
        <end position="127"/>
    </location>
</feature>
<organism evidence="6 7">
    <name type="scientific">Ichthyophthirius multifiliis</name>
    <name type="common">White spot disease agent</name>
    <name type="synonym">Ich</name>
    <dbReference type="NCBI Taxonomy" id="5932"/>
    <lineage>
        <taxon>Eukaryota</taxon>
        <taxon>Sar</taxon>
        <taxon>Alveolata</taxon>
        <taxon>Ciliophora</taxon>
        <taxon>Intramacronucleata</taxon>
        <taxon>Oligohymenophorea</taxon>
        <taxon>Hymenostomatida</taxon>
        <taxon>Ophryoglenina</taxon>
        <taxon>Ichthyophthirius</taxon>
    </lineage>
</organism>
<dbReference type="Pfam" id="PF00335">
    <property type="entry name" value="Tetraspanin"/>
    <property type="match status" value="1"/>
</dbReference>
<protein>
    <recommendedName>
        <fullName evidence="8">Transmembrane protein</fullName>
    </recommendedName>
</protein>
<keyword evidence="2 5" id="KW-0812">Transmembrane</keyword>
<dbReference type="eggNOG" id="ENOG502RWDZ">
    <property type="taxonomic scope" value="Eukaryota"/>
</dbReference>
<accession>G0QN49</accession>
<evidence type="ECO:0000256" key="5">
    <source>
        <dbReference type="SAM" id="Phobius"/>
    </source>
</evidence>
<gene>
    <name evidence="6" type="ORF">IMG5_055300</name>
</gene>
<feature type="transmembrane region" description="Helical" evidence="5">
    <location>
        <begin position="72"/>
        <end position="96"/>
    </location>
</feature>
<keyword evidence="3 5" id="KW-1133">Transmembrane helix</keyword>
<dbReference type="EMBL" id="GL983463">
    <property type="protein sequence ID" value="EGR33351.1"/>
    <property type="molecule type" value="Genomic_DNA"/>
</dbReference>